<dbReference type="InterPro" id="IPR052057">
    <property type="entry name" value="IS150/IS1296_orfA-like"/>
</dbReference>
<reference evidence="5" key="2">
    <citation type="submission" date="2021-04" db="EMBL/GenBank/DDBJ databases">
        <authorList>
            <person name="Gilroy R."/>
        </authorList>
    </citation>
    <scope>NUCLEOTIDE SEQUENCE</scope>
    <source>
        <strain evidence="5">ChiBcec8-13705</strain>
    </source>
</reference>
<dbReference type="SUPFAM" id="SSF48295">
    <property type="entry name" value="TrpR-like"/>
    <property type="match status" value="3"/>
</dbReference>
<dbReference type="AlphaFoldDB" id="A0A9D2S3L1"/>
<gene>
    <name evidence="5" type="ORF">H9945_06385</name>
</gene>
<evidence type="ECO:0000313" key="5">
    <source>
        <dbReference type="EMBL" id="HJB42109.1"/>
    </source>
</evidence>
<dbReference type="InterPro" id="IPR010921">
    <property type="entry name" value="Trp_repressor/repl_initiator"/>
</dbReference>
<evidence type="ECO:0000259" key="4">
    <source>
        <dbReference type="Pfam" id="PF13518"/>
    </source>
</evidence>
<comment type="caution">
    <text evidence="5">The sequence shown here is derived from an EMBL/GenBank/DDBJ whole genome shotgun (WGS) entry which is preliminary data.</text>
</comment>
<dbReference type="InterPro" id="IPR036388">
    <property type="entry name" value="WH-like_DNA-bd_sf"/>
</dbReference>
<comment type="similarity">
    <text evidence="1">Belongs to the IS150/IS1296 orfA family.</text>
</comment>
<organism evidence="5 6">
    <name type="scientific">Candidatus Gemmiger avicola</name>
    <dbReference type="NCBI Taxonomy" id="2838605"/>
    <lineage>
        <taxon>Bacteria</taxon>
        <taxon>Bacillati</taxon>
        <taxon>Bacillota</taxon>
        <taxon>Clostridia</taxon>
        <taxon>Eubacteriales</taxon>
        <taxon>Gemmiger</taxon>
    </lineage>
</organism>
<dbReference type="GO" id="GO:0043565">
    <property type="term" value="F:sequence-specific DNA binding"/>
    <property type="evidence" value="ECO:0007669"/>
    <property type="project" value="InterPro"/>
</dbReference>
<protein>
    <submittedName>
        <fullName evidence="5">Helix-turn-helix domain-containing protein</fullName>
    </submittedName>
</protein>
<dbReference type="PANTHER" id="PTHR33795:SF1">
    <property type="entry name" value="INSERTION ELEMENT IS150 PROTEIN INSJ"/>
    <property type="match status" value="1"/>
</dbReference>
<proteinExistence type="inferred from homology"/>
<dbReference type="Gene3D" id="1.10.10.10">
    <property type="entry name" value="Winged helix-like DNA-binding domain superfamily/Winged helix DNA-binding domain"/>
    <property type="match status" value="3"/>
</dbReference>
<feature type="domain" description="Insertion element IS150 protein InsJ-like helix-turn-helix" evidence="4">
    <location>
        <begin position="51"/>
        <end position="95"/>
    </location>
</feature>
<reference evidence="5" key="1">
    <citation type="journal article" date="2021" name="PeerJ">
        <title>Extensive microbial diversity within the chicken gut microbiome revealed by metagenomics and culture.</title>
        <authorList>
            <person name="Gilroy R."/>
            <person name="Ravi A."/>
            <person name="Getino M."/>
            <person name="Pursley I."/>
            <person name="Horton D.L."/>
            <person name="Alikhan N.F."/>
            <person name="Baker D."/>
            <person name="Gharbi K."/>
            <person name="Hall N."/>
            <person name="Watson M."/>
            <person name="Adriaenssens E.M."/>
            <person name="Foster-Nyarko E."/>
            <person name="Jarju S."/>
            <person name="Secka A."/>
            <person name="Antonio M."/>
            <person name="Oren A."/>
            <person name="Chaudhuri R.R."/>
            <person name="La Ragione R."/>
            <person name="Hildebrand F."/>
            <person name="Pallen M.J."/>
        </authorList>
    </citation>
    <scope>NUCLEOTIDE SEQUENCE</scope>
    <source>
        <strain evidence="5">ChiBcec8-13705</strain>
    </source>
</reference>
<keyword evidence="2" id="KW-0175">Coiled coil</keyword>
<evidence type="ECO:0000256" key="1">
    <source>
        <dbReference type="ARBA" id="ARBA00038232"/>
    </source>
</evidence>
<feature type="coiled-coil region" evidence="2">
    <location>
        <begin position="231"/>
        <end position="258"/>
    </location>
</feature>
<feature type="domain" description="Insertion element IS150 protein InsJ-like helix-turn-helix" evidence="4">
    <location>
        <begin position="170"/>
        <end position="222"/>
    </location>
</feature>
<dbReference type="InterPro" id="IPR055247">
    <property type="entry name" value="InsJ-like_HTH"/>
</dbReference>
<feature type="region of interest" description="Disordered" evidence="3">
    <location>
        <begin position="1"/>
        <end position="25"/>
    </location>
</feature>
<dbReference type="Pfam" id="PF13518">
    <property type="entry name" value="HTH_28"/>
    <property type="match status" value="2"/>
</dbReference>
<evidence type="ECO:0000256" key="3">
    <source>
        <dbReference type="SAM" id="MobiDB-lite"/>
    </source>
</evidence>
<dbReference type="Proteomes" id="UP000886803">
    <property type="component" value="Unassembled WGS sequence"/>
</dbReference>
<sequence>MQNTSEAKAKKTGRTSRNDMLPSKRTVKKALNAEKGAFCMSRKNKFSSELKKKVVRMCKSGQVSQAEAARRCGVSESTIKRWLSRERSEGCAGLESEATNRVYPSELKLQAVTAYLTGKYSQQEICEKFKIKSTRQLHAWLKVYNSGKGFTRKMSGGSRMKSTRKATQEERVQIARECLETGCNYGETAKKYGVSYQQVRSWTLKYKELGEAGLEDRRGKRKYEQEPRTELEKAQIEIAQLKHQLQMAQWENRLLKKLEEIERSDALDK</sequence>
<name>A0A9D2S3L1_9FIRM</name>
<dbReference type="PANTHER" id="PTHR33795">
    <property type="entry name" value="INSERTION ELEMENT IS150 PROTEIN INSJ"/>
    <property type="match status" value="1"/>
</dbReference>
<evidence type="ECO:0000313" key="6">
    <source>
        <dbReference type="Proteomes" id="UP000886803"/>
    </source>
</evidence>
<dbReference type="EMBL" id="DWYG01000106">
    <property type="protein sequence ID" value="HJB42109.1"/>
    <property type="molecule type" value="Genomic_DNA"/>
</dbReference>
<evidence type="ECO:0000256" key="2">
    <source>
        <dbReference type="SAM" id="Coils"/>
    </source>
</evidence>
<accession>A0A9D2S3L1</accession>